<evidence type="ECO:0000313" key="3">
    <source>
        <dbReference type="Proteomes" id="UP001190926"/>
    </source>
</evidence>
<dbReference type="PANTHER" id="PTHR47661">
    <property type="entry name" value="PHOSPHOGLUCAN PHOSPHATASE LSF1, CHLOROPLASTIC"/>
    <property type="match status" value="1"/>
</dbReference>
<dbReference type="Pfam" id="PF16561">
    <property type="entry name" value="AMPK1_CBM"/>
    <property type="match status" value="1"/>
</dbReference>
<dbReference type="InterPro" id="IPR013783">
    <property type="entry name" value="Ig-like_fold"/>
</dbReference>
<dbReference type="Gene3D" id="2.60.40.10">
    <property type="entry name" value="Immunoglobulins"/>
    <property type="match status" value="1"/>
</dbReference>
<dbReference type="GO" id="GO:0009507">
    <property type="term" value="C:chloroplast"/>
    <property type="evidence" value="ECO:0007669"/>
    <property type="project" value="TreeGrafter"/>
</dbReference>
<dbReference type="CDD" id="cd02859">
    <property type="entry name" value="E_set_AMPKbeta_like_N"/>
    <property type="match status" value="1"/>
</dbReference>
<dbReference type="InterPro" id="IPR032640">
    <property type="entry name" value="AMPK1_CBM"/>
</dbReference>
<dbReference type="PANTHER" id="PTHR47661:SF2">
    <property type="entry name" value="PHOSPHOGLUCAN PHOSPHATASE LSF1, CHLOROPLASTIC"/>
    <property type="match status" value="1"/>
</dbReference>
<protein>
    <recommendedName>
        <fullName evidence="1">AMP-activated protein kinase glycogen-binding domain-containing protein</fullName>
    </recommendedName>
</protein>
<dbReference type="EMBL" id="SDAM02028425">
    <property type="protein sequence ID" value="KAH6757682.1"/>
    <property type="molecule type" value="Genomic_DNA"/>
</dbReference>
<gene>
    <name evidence="2" type="ORF">C2S53_020872</name>
</gene>
<dbReference type="Proteomes" id="UP001190926">
    <property type="component" value="Unassembled WGS sequence"/>
</dbReference>
<dbReference type="SUPFAM" id="SSF81296">
    <property type="entry name" value="E set domains"/>
    <property type="match status" value="1"/>
</dbReference>
<evidence type="ECO:0000259" key="1">
    <source>
        <dbReference type="Pfam" id="PF16561"/>
    </source>
</evidence>
<dbReference type="GO" id="GO:0043036">
    <property type="term" value="C:starch grain"/>
    <property type="evidence" value="ECO:0007669"/>
    <property type="project" value="TreeGrafter"/>
</dbReference>
<dbReference type="GO" id="GO:0005983">
    <property type="term" value="P:starch catabolic process"/>
    <property type="evidence" value="ECO:0007669"/>
    <property type="project" value="TreeGrafter"/>
</dbReference>
<keyword evidence="3" id="KW-1185">Reference proteome</keyword>
<evidence type="ECO:0000313" key="2">
    <source>
        <dbReference type="EMBL" id="KAH6757682.1"/>
    </source>
</evidence>
<comment type="caution">
    <text evidence="2">The sequence shown here is derived from an EMBL/GenBank/DDBJ whole genome shotgun (WGS) entry which is preliminary data.</text>
</comment>
<organism evidence="2 3">
    <name type="scientific">Perilla frutescens var. hirtella</name>
    <name type="common">Perilla citriodora</name>
    <name type="synonym">Perilla setoyensis</name>
    <dbReference type="NCBI Taxonomy" id="608512"/>
    <lineage>
        <taxon>Eukaryota</taxon>
        <taxon>Viridiplantae</taxon>
        <taxon>Streptophyta</taxon>
        <taxon>Embryophyta</taxon>
        <taxon>Tracheophyta</taxon>
        <taxon>Spermatophyta</taxon>
        <taxon>Magnoliopsida</taxon>
        <taxon>eudicotyledons</taxon>
        <taxon>Gunneridae</taxon>
        <taxon>Pentapetalae</taxon>
        <taxon>asterids</taxon>
        <taxon>lamiids</taxon>
        <taxon>Lamiales</taxon>
        <taxon>Lamiaceae</taxon>
        <taxon>Nepetoideae</taxon>
        <taxon>Elsholtzieae</taxon>
        <taxon>Perilla</taxon>
    </lineage>
</organism>
<proteinExistence type="predicted"/>
<dbReference type="AlphaFoldDB" id="A0AAD4IQJ3"/>
<sequence length="125" mass="13960">GEEVYLVGDFTGNWKEPIKAAHKGGPRFEVEIRLPQGKYYYKFITNGDWRHSTASPTERDESGNTNNVIVVGDTASVKPTVQPQKKDANIVKVIERPLTENERFMLAKAARCVAFGVCPIRLAPK</sequence>
<dbReference type="InterPro" id="IPR014756">
    <property type="entry name" value="Ig_E-set"/>
</dbReference>
<feature type="non-terminal residue" evidence="2">
    <location>
        <position position="1"/>
    </location>
</feature>
<accession>A0AAD4IQJ3</accession>
<feature type="domain" description="AMP-activated protein kinase glycogen-binding" evidence="1">
    <location>
        <begin position="1"/>
        <end position="74"/>
    </location>
</feature>
<reference evidence="2 3" key="1">
    <citation type="journal article" date="2021" name="Nat. Commun.">
        <title>Incipient diploidization of the medicinal plant Perilla within 10,000 years.</title>
        <authorList>
            <person name="Zhang Y."/>
            <person name="Shen Q."/>
            <person name="Leng L."/>
            <person name="Zhang D."/>
            <person name="Chen S."/>
            <person name="Shi Y."/>
            <person name="Ning Z."/>
            <person name="Chen S."/>
        </authorList>
    </citation>
    <scope>NUCLEOTIDE SEQUENCE [LARGE SCALE GENOMIC DNA]</scope>
    <source>
        <strain evidence="3">cv. PC099</strain>
    </source>
</reference>
<name>A0AAD4IQJ3_PERFH</name>